<evidence type="ECO:0000313" key="1">
    <source>
        <dbReference type="EMBL" id="ANM44947.1"/>
    </source>
</evidence>
<reference evidence="1 2" key="1">
    <citation type="journal article" date="2016" name="Sci. Rep.">
        <title>A proposed integrated approach for the preclinical evaluation of phage therapy in Pseudomonas infections.</title>
        <authorList>
            <person name="Danis-Wlodarczyk K."/>
            <person name="Vandenheuvel D."/>
            <person name="Jang H.B."/>
            <person name="Briers Y."/>
            <person name="Olszak T."/>
            <person name="Arabski M."/>
            <person name="Wasik S."/>
            <person name="Drabik M."/>
            <person name="Higgins G."/>
            <person name="Tyrrell J."/>
            <person name="Harvey B.J."/>
            <person name="Noben J.P."/>
            <person name="Lavigne R."/>
            <person name="Drulis-Kawa Z."/>
        </authorList>
    </citation>
    <scope>NUCLEOTIDE SEQUENCE [LARGE SCALE GENOMIC DNA]</scope>
</reference>
<dbReference type="Proteomes" id="UP000224336">
    <property type="component" value="Segment"/>
</dbReference>
<evidence type="ECO:0000313" key="2">
    <source>
        <dbReference type="Proteomes" id="UP000224336"/>
    </source>
</evidence>
<gene>
    <name evidence="1" type="ORF">KTN4_189</name>
</gene>
<sequence>MFNIHKYAKSISLENDCQDLIESDNIVNDDISLVQVDPKQQLVDITETISQEANFATNAINIINKRGANFAIAARNAFTSMTNWSNQIIPEFHPAQMRHLVSHIDYLEVANTIVPQPVGFNGEIPDYVDYLLTEAKEMATIIPAVLDPVKAQLGYYLQQRADRMDKRGFANSFAMASINDLAKDASFYDSDNRSSTAEFGKLYPSLNSFVDATKKMNDIRSILSRVRPNDVKRASEALSQLIDSFMEDVKDSNSDTSPELLQTLIEGVTWAADHVERYSTLFTKIVETANTMKATEDILREIIG</sequence>
<organism evidence="1 2">
    <name type="scientific">Pseudomonas phage KTN4</name>
    <dbReference type="NCBI Taxonomy" id="1862701"/>
    <lineage>
        <taxon>Viruses</taxon>
        <taxon>Duplodnaviria</taxon>
        <taxon>Heunggongvirae</taxon>
        <taxon>Uroviricota</taxon>
        <taxon>Caudoviricetes</taxon>
        <taxon>Chimalliviridae</taxon>
        <taxon>Phikzvirus</taxon>
        <taxon>Phikzvirus phiKZ</taxon>
    </lineage>
</organism>
<proteinExistence type="predicted"/>
<protein>
    <submittedName>
        <fullName evidence="1">Putative structural head protein</fullName>
    </submittedName>
</protein>
<accession>A0A192Y5D6</accession>
<name>A0A192Y5D6_9CAUD</name>
<dbReference type="EMBL" id="KU521356">
    <property type="protein sequence ID" value="ANM44947.1"/>
    <property type="molecule type" value="Genomic_DNA"/>
</dbReference>